<dbReference type="STRING" id="35525.A0A164U4U6"/>
<dbReference type="Proteomes" id="UP000076858">
    <property type="component" value="Unassembled WGS sequence"/>
</dbReference>
<evidence type="ECO:0000313" key="1">
    <source>
        <dbReference type="EMBL" id="KZS11063.1"/>
    </source>
</evidence>
<evidence type="ECO:0000313" key="2">
    <source>
        <dbReference type="Proteomes" id="UP000076858"/>
    </source>
</evidence>
<dbReference type="GO" id="GO:0008270">
    <property type="term" value="F:zinc ion binding"/>
    <property type="evidence" value="ECO:0007669"/>
    <property type="project" value="UniProtKB-KW"/>
</dbReference>
<dbReference type="InterPro" id="IPR013087">
    <property type="entry name" value="Znf_C2H2_type"/>
</dbReference>
<dbReference type="SMART" id="SM00064">
    <property type="entry name" value="FYVE"/>
    <property type="match status" value="1"/>
</dbReference>
<dbReference type="SUPFAM" id="SSF140125">
    <property type="entry name" value="Rabenosyn-5 Rab-binding domain-like"/>
    <property type="match status" value="1"/>
</dbReference>
<dbReference type="InterPro" id="IPR011011">
    <property type="entry name" value="Znf_FYVE_PHD"/>
</dbReference>
<keyword evidence="2" id="KW-1185">Reference proteome</keyword>
<dbReference type="AlphaFoldDB" id="A0A164U4U6"/>
<name>A0A164U4U6_9CRUS</name>
<dbReference type="Gene3D" id="3.30.40.10">
    <property type="entry name" value="Zinc/RING finger domain, C3HC4 (zinc finger)"/>
    <property type="match status" value="1"/>
</dbReference>
<dbReference type="Pfam" id="PF11464">
    <property type="entry name" value="Rbsn"/>
    <property type="match status" value="1"/>
</dbReference>
<proteinExistence type="predicted"/>
<dbReference type="InterPro" id="IPR021565">
    <property type="entry name" value="Rbsn_Rab-bd"/>
</dbReference>
<dbReference type="Gene3D" id="4.10.860.20">
    <property type="entry name" value="Rabenosyn, Rab binding domain"/>
    <property type="match status" value="1"/>
</dbReference>
<protein>
    <submittedName>
        <fullName evidence="1">Rabenosyn-5</fullName>
    </submittedName>
</protein>
<reference evidence="1 2" key="1">
    <citation type="submission" date="2016-03" db="EMBL/GenBank/DDBJ databases">
        <title>EvidentialGene: Evidence-directed Construction of Genes on Genomes.</title>
        <authorList>
            <person name="Gilbert D.G."/>
            <person name="Choi J.-H."/>
            <person name="Mockaitis K."/>
            <person name="Colbourne J."/>
            <person name="Pfrender M."/>
        </authorList>
    </citation>
    <scope>NUCLEOTIDE SEQUENCE [LARGE SCALE GENOMIC DNA]</scope>
    <source>
        <strain evidence="1 2">Xinb3</strain>
        <tissue evidence="1">Complete organism</tissue>
    </source>
</reference>
<dbReference type="InterPro" id="IPR052727">
    <property type="entry name" value="Rab4/Rab5_effector"/>
</dbReference>
<sequence>MATGLESHTGENASGIREGFICPICMEDFVTDDKLLLHFEEAHDTEEDKDVLQAFKDFLGKAKKILKSDNPFEILEKAHSKPSSQKKQEHIEWDPQDFGVIRSHWSDFRKFRSNRMDFYAAETNKLIIRLDKIVSCLPSEATKRREHEQSVVTWVNDEDVQLCPQCAKSFNILRRKHHCRVCGTVQCHQCSQFLLLSFARKLTNPSYVPALDDGKDKIPNPPKRLTHAAFNALKRTGSTTSLTSLIDTDTGEGHIRVCFYCKQLLERRELQMDSRSQNTVIAELYTELRKYMEKGMELMPVFLKMLESFSQGESTYNLKDAQDCRLKLLKIAEYVDGYSKKIQSLGIDDEKNPTTGTALSLQLKIRLSAVNFLKENLLGLPNLPTDEQLMTLQAERRQAIENRIAREKKAVFEKRETETRRHADGHRDFEAVSVDRGWGVETTNIRNVNESDDPMLQQMEIMQNYIQQARRANRYDDVVILEANLRDLQVEHERLRSQPS</sequence>
<dbReference type="InterPro" id="IPR000306">
    <property type="entry name" value="Znf_FYVE"/>
</dbReference>
<dbReference type="Pfam" id="PF01363">
    <property type="entry name" value="FYVE"/>
    <property type="match status" value="1"/>
</dbReference>
<dbReference type="InterPro" id="IPR036531">
    <property type="entry name" value="Rbsn_Rab-bd_sf"/>
</dbReference>
<dbReference type="EMBL" id="LRGB01001581">
    <property type="protein sequence ID" value="KZS11063.1"/>
    <property type="molecule type" value="Genomic_DNA"/>
</dbReference>
<dbReference type="SUPFAM" id="SSF57903">
    <property type="entry name" value="FYVE/PHD zinc finger"/>
    <property type="match status" value="1"/>
</dbReference>
<dbReference type="OrthoDB" id="166134at2759"/>
<gene>
    <name evidence="1" type="ORF">APZ42_023754</name>
</gene>
<dbReference type="PROSITE" id="PS00028">
    <property type="entry name" value="ZINC_FINGER_C2H2_1"/>
    <property type="match status" value="1"/>
</dbReference>
<comment type="caution">
    <text evidence="1">The sequence shown here is derived from an EMBL/GenBank/DDBJ whole genome shotgun (WGS) entry which is preliminary data.</text>
</comment>
<dbReference type="InterPro" id="IPR013083">
    <property type="entry name" value="Znf_RING/FYVE/PHD"/>
</dbReference>
<dbReference type="PROSITE" id="PS50178">
    <property type="entry name" value="ZF_FYVE"/>
    <property type="match status" value="1"/>
</dbReference>
<dbReference type="CDD" id="cd15716">
    <property type="entry name" value="FYVE_RBNS5"/>
    <property type="match status" value="1"/>
</dbReference>
<dbReference type="PROSITE" id="PS50157">
    <property type="entry name" value="ZINC_FINGER_C2H2_2"/>
    <property type="match status" value="1"/>
</dbReference>
<organism evidence="1 2">
    <name type="scientific">Daphnia magna</name>
    <dbReference type="NCBI Taxonomy" id="35525"/>
    <lineage>
        <taxon>Eukaryota</taxon>
        <taxon>Metazoa</taxon>
        <taxon>Ecdysozoa</taxon>
        <taxon>Arthropoda</taxon>
        <taxon>Crustacea</taxon>
        <taxon>Branchiopoda</taxon>
        <taxon>Diplostraca</taxon>
        <taxon>Cladocera</taxon>
        <taxon>Anomopoda</taxon>
        <taxon>Daphniidae</taxon>
        <taxon>Daphnia</taxon>
    </lineage>
</organism>
<dbReference type="PANTHER" id="PTHR13510:SF44">
    <property type="entry name" value="RABENOSYN-5"/>
    <property type="match status" value="1"/>
</dbReference>
<accession>A0A164U4U6</accession>
<dbReference type="InterPro" id="IPR017455">
    <property type="entry name" value="Znf_FYVE-rel"/>
</dbReference>
<dbReference type="PANTHER" id="PTHR13510">
    <property type="entry name" value="FYVE-FINGER-CONTAINING RAB5 EFFECTOR PROTEIN RABENOSYN-5-RELATED"/>
    <property type="match status" value="1"/>
</dbReference>